<gene>
    <name evidence="2" type="ORF">CAEBREN_07902</name>
</gene>
<evidence type="ECO:0000313" key="3">
    <source>
        <dbReference type="Proteomes" id="UP000008068"/>
    </source>
</evidence>
<feature type="compositionally biased region" description="Basic and acidic residues" evidence="1">
    <location>
        <begin position="18"/>
        <end position="40"/>
    </location>
</feature>
<protein>
    <submittedName>
        <fullName evidence="2">Uncharacterized protein</fullName>
    </submittedName>
</protein>
<evidence type="ECO:0000256" key="1">
    <source>
        <dbReference type="SAM" id="MobiDB-lite"/>
    </source>
</evidence>
<proteinExistence type="predicted"/>
<dbReference type="InParanoid" id="G0P4U2"/>
<feature type="compositionally biased region" description="Polar residues" evidence="1">
    <location>
        <begin position="70"/>
        <end position="83"/>
    </location>
</feature>
<accession>G0P4U2</accession>
<dbReference type="Proteomes" id="UP000008068">
    <property type="component" value="Unassembled WGS sequence"/>
</dbReference>
<reference evidence="3" key="1">
    <citation type="submission" date="2011-07" db="EMBL/GenBank/DDBJ databases">
        <authorList>
            <consortium name="Caenorhabditis brenneri Sequencing and Analysis Consortium"/>
            <person name="Wilson R.K."/>
        </authorList>
    </citation>
    <scope>NUCLEOTIDE SEQUENCE [LARGE SCALE GENOMIC DNA]</scope>
    <source>
        <strain evidence="3">PB2801</strain>
    </source>
</reference>
<feature type="region of interest" description="Disordered" evidence="1">
    <location>
        <begin position="1"/>
        <end position="83"/>
    </location>
</feature>
<name>G0P4U2_CAEBE</name>
<dbReference type="EMBL" id="GL380069">
    <property type="protein sequence ID" value="EGT45108.1"/>
    <property type="molecule type" value="Genomic_DNA"/>
</dbReference>
<organism evidence="3">
    <name type="scientific">Caenorhabditis brenneri</name>
    <name type="common">Nematode worm</name>
    <dbReference type="NCBI Taxonomy" id="135651"/>
    <lineage>
        <taxon>Eukaryota</taxon>
        <taxon>Metazoa</taxon>
        <taxon>Ecdysozoa</taxon>
        <taxon>Nematoda</taxon>
        <taxon>Chromadorea</taxon>
        <taxon>Rhabditida</taxon>
        <taxon>Rhabditina</taxon>
        <taxon>Rhabditomorpha</taxon>
        <taxon>Rhabditoidea</taxon>
        <taxon>Rhabditidae</taxon>
        <taxon>Peloderinae</taxon>
        <taxon>Caenorhabditis</taxon>
    </lineage>
</organism>
<evidence type="ECO:0000313" key="2">
    <source>
        <dbReference type="EMBL" id="EGT45108.1"/>
    </source>
</evidence>
<keyword evidence="3" id="KW-1185">Reference proteome</keyword>
<sequence>MSGARAKSKKGGEGFGDPLKESEEYGGRVEKEATGREHFGEGAVTHPNEAGAQRRRRKERCRSVRPDGHSSGTTNATSGHGWK</sequence>
<dbReference type="HOGENOM" id="CLU_2544603_0_0_1"/>
<dbReference type="AlphaFoldDB" id="G0P4U2"/>